<dbReference type="EMBL" id="CP031001">
    <property type="protein sequence ID" value="QHN76685.1"/>
    <property type="molecule type" value="Genomic_DNA"/>
</dbReference>
<dbReference type="Proteomes" id="UP000464620">
    <property type="component" value="Chromosome B09"/>
</dbReference>
<sequence>MIQQNVAKLTSDKTRPELRVCAICKRMQANNEASDANGLFGDKEHPFVKSYTSIYGDPDDYDTMFPVTIADDHDTPVLAANIPPKGAPEYQSQSSFSGNWGSKVCMLLSYISSKDIILIVLGIACFFLTLVQVV</sequence>
<accession>A0A6B9V6K3</accession>
<dbReference type="AlphaFoldDB" id="A0A6B9V6K3"/>
<organism evidence="2 3">
    <name type="scientific">Arachis hypogaea</name>
    <name type="common">Peanut</name>
    <dbReference type="NCBI Taxonomy" id="3818"/>
    <lineage>
        <taxon>Eukaryota</taxon>
        <taxon>Viridiplantae</taxon>
        <taxon>Streptophyta</taxon>
        <taxon>Embryophyta</taxon>
        <taxon>Tracheophyta</taxon>
        <taxon>Spermatophyta</taxon>
        <taxon>Magnoliopsida</taxon>
        <taxon>eudicotyledons</taxon>
        <taxon>Gunneridae</taxon>
        <taxon>Pentapetalae</taxon>
        <taxon>rosids</taxon>
        <taxon>fabids</taxon>
        <taxon>Fabales</taxon>
        <taxon>Fabaceae</taxon>
        <taxon>Papilionoideae</taxon>
        <taxon>50 kb inversion clade</taxon>
        <taxon>dalbergioids sensu lato</taxon>
        <taxon>Dalbergieae</taxon>
        <taxon>Pterocarpus clade</taxon>
        <taxon>Arachis</taxon>
    </lineage>
</organism>
<reference evidence="2 3" key="1">
    <citation type="submission" date="2020-01" db="EMBL/GenBank/DDBJ databases">
        <title>Genome sequence of Arachis hypogaea, cultivar Shitouqi.</title>
        <authorList>
            <person name="Zhuang W."/>
            <person name="Chen H."/>
            <person name="Varshney R."/>
            <person name="Wang D."/>
            <person name="Ming R."/>
        </authorList>
    </citation>
    <scope>NUCLEOTIDE SEQUENCE [LARGE SCALE GENOMIC DNA]</scope>
    <source>
        <tissue evidence="2">Young leaf</tissue>
    </source>
</reference>
<keyword evidence="1" id="KW-0472">Membrane</keyword>
<keyword evidence="1" id="KW-1133">Transmembrane helix</keyword>
<evidence type="ECO:0000313" key="2">
    <source>
        <dbReference type="EMBL" id="QHN76685.1"/>
    </source>
</evidence>
<name>A0A6B9V6K3_ARAHY</name>
<evidence type="ECO:0000313" key="3">
    <source>
        <dbReference type="Proteomes" id="UP000464620"/>
    </source>
</evidence>
<protein>
    <submittedName>
        <fullName evidence="2">Uncharacterized protein</fullName>
    </submittedName>
</protein>
<proteinExistence type="predicted"/>
<gene>
    <name evidence="2" type="ORF">DS421_19g646090</name>
</gene>
<feature type="transmembrane region" description="Helical" evidence="1">
    <location>
        <begin position="116"/>
        <end position="133"/>
    </location>
</feature>
<evidence type="ECO:0000256" key="1">
    <source>
        <dbReference type="SAM" id="Phobius"/>
    </source>
</evidence>
<keyword evidence="1" id="KW-0812">Transmembrane</keyword>